<dbReference type="InterPro" id="IPR024170">
    <property type="entry name" value="Aminoglycoside_N6-AcTrfrase"/>
</dbReference>
<keyword evidence="5" id="KW-0046">Antibiotic resistance</keyword>
<dbReference type="NCBIfam" id="NF043067">
    <property type="entry name" value="AAC_6p_group_E"/>
    <property type="match status" value="1"/>
</dbReference>
<protein>
    <recommendedName>
        <fullName evidence="3">Aminoglycoside N(6')-acetyltransferase type 1</fullName>
        <ecNumber evidence="2">2.3.1.82</ecNumber>
    </recommendedName>
    <alternativeName>
        <fullName evidence="7">Aminoglycoside resistance protein</fullName>
    </alternativeName>
</protein>
<dbReference type="EC" id="2.3.1.82" evidence="2"/>
<name>A0ABW8MYM4_9BURK</name>
<evidence type="ECO:0000256" key="7">
    <source>
        <dbReference type="ARBA" id="ARBA00029660"/>
    </source>
</evidence>
<comment type="caution">
    <text evidence="10">The sequence shown here is derived from an EMBL/GenBank/DDBJ whole genome shotgun (WGS) entry which is preliminary data.</text>
</comment>
<evidence type="ECO:0000256" key="5">
    <source>
        <dbReference type="ARBA" id="ARBA00023251"/>
    </source>
</evidence>
<evidence type="ECO:0000313" key="11">
    <source>
        <dbReference type="Proteomes" id="UP001620514"/>
    </source>
</evidence>
<evidence type="ECO:0000313" key="10">
    <source>
        <dbReference type="EMBL" id="MFK4448843.1"/>
    </source>
</evidence>
<evidence type="ECO:0000256" key="8">
    <source>
        <dbReference type="ARBA" id="ARBA00048923"/>
    </source>
</evidence>
<feature type="domain" description="N-acetyltransferase" evidence="9">
    <location>
        <begin position="1"/>
        <end position="124"/>
    </location>
</feature>
<keyword evidence="11" id="KW-1185">Reference proteome</keyword>
<evidence type="ECO:0000256" key="3">
    <source>
        <dbReference type="ARBA" id="ARBA00017677"/>
    </source>
</evidence>
<reference evidence="10 11" key="2">
    <citation type="submission" date="2024-11" db="EMBL/GenBank/DDBJ databases">
        <title>Using genomics to understand microbial adaptation to soil warming.</title>
        <authorList>
            <person name="Deangelis K.M. PhD."/>
        </authorList>
    </citation>
    <scope>NUCLEOTIDE SEQUENCE [LARGE SCALE GENOMIC DNA]</scope>
    <source>
        <strain evidence="10 11">GAS97</strain>
    </source>
</reference>
<dbReference type="CDD" id="cd04301">
    <property type="entry name" value="NAT_SF"/>
    <property type="match status" value="1"/>
</dbReference>
<dbReference type="InterPro" id="IPR016181">
    <property type="entry name" value="Acyl_CoA_acyltransferase"/>
</dbReference>
<accession>A0ABW8MYM4</accession>
<dbReference type="SUPFAM" id="SSF55729">
    <property type="entry name" value="Acyl-CoA N-acyltransferases (Nat)"/>
    <property type="match status" value="1"/>
</dbReference>
<evidence type="ECO:0000256" key="6">
    <source>
        <dbReference type="ARBA" id="ARBA00023315"/>
    </source>
</evidence>
<comment type="catalytic activity">
    <reaction evidence="8">
        <text>kanamycin B + acetyl-CoA = N(6')-acetylkanamycin B + CoA + H(+)</text>
        <dbReference type="Rhea" id="RHEA:16449"/>
        <dbReference type="ChEBI" id="CHEBI:15378"/>
        <dbReference type="ChEBI" id="CHEBI:57287"/>
        <dbReference type="ChEBI" id="CHEBI:57288"/>
        <dbReference type="ChEBI" id="CHEBI:58390"/>
        <dbReference type="ChEBI" id="CHEBI:58549"/>
        <dbReference type="EC" id="2.3.1.82"/>
    </reaction>
</comment>
<dbReference type="Gene3D" id="3.40.630.30">
    <property type="match status" value="1"/>
</dbReference>
<comment type="subunit">
    <text evidence="1">Homodimer.</text>
</comment>
<dbReference type="EMBL" id="JBIYDN010000064">
    <property type="protein sequence ID" value="MFK4448843.1"/>
    <property type="molecule type" value="Genomic_DNA"/>
</dbReference>
<proteinExistence type="predicted"/>
<keyword evidence="4 10" id="KW-0808">Transferase</keyword>
<dbReference type="GO" id="GO:0047663">
    <property type="term" value="F:aminoglycoside 6'-N-acetyltransferase activity"/>
    <property type="evidence" value="ECO:0007669"/>
    <property type="project" value="UniProtKB-EC"/>
</dbReference>
<organism evidence="10 11">
    <name type="scientific">Caballeronia udeis</name>
    <dbReference type="NCBI Taxonomy" id="1232866"/>
    <lineage>
        <taxon>Bacteria</taxon>
        <taxon>Pseudomonadati</taxon>
        <taxon>Pseudomonadota</taxon>
        <taxon>Betaproteobacteria</taxon>
        <taxon>Burkholderiales</taxon>
        <taxon>Burkholderiaceae</taxon>
        <taxon>Caballeronia</taxon>
    </lineage>
</organism>
<dbReference type="InterPro" id="IPR000182">
    <property type="entry name" value="GNAT_dom"/>
</dbReference>
<dbReference type="PIRSF" id="PIRSF000452">
    <property type="entry name" value="6-N-acetyltransf"/>
    <property type="match status" value="1"/>
</dbReference>
<evidence type="ECO:0000256" key="1">
    <source>
        <dbReference type="ARBA" id="ARBA00011738"/>
    </source>
</evidence>
<dbReference type="Pfam" id="PF00583">
    <property type="entry name" value="Acetyltransf_1"/>
    <property type="match status" value="1"/>
</dbReference>
<dbReference type="Proteomes" id="UP001620514">
    <property type="component" value="Unassembled WGS sequence"/>
</dbReference>
<gene>
    <name evidence="10" type="ORF">ABH943_008887</name>
</gene>
<reference evidence="10 11" key="1">
    <citation type="submission" date="2024-10" db="EMBL/GenBank/DDBJ databases">
        <authorList>
            <person name="Deangelis K."/>
            <person name="Huntemann M."/>
            <person name="Clum A."/>
            <person name="Wang J."/>
            <person name="Palaniappan K."/>
            <person name="Ritter S."/>
            <person name="Chen I.-M."/>
            <person name="Stamatis D."/>
            <person name="Reddy T."/>
            <person name="O'Malley R."/>
            <person name="Daum C."/>
            <person name="Ng V."/>
            <person name="Ivanova N."/>
            <person name="Kyrpides N."/>
            <person name="Woyke T."/>
        </authorList>
    </citation>
    <scope>NUCLEOTIDE SEQUENCE [LARGE SCALE GENOMIC DNA]</scope>
    <source>
        <strain evidence="10 11">GAS97</strain>
    </source>
</reference>
<evidence type="ECO:0000256" key="4">
    <source>
        <dbReference type="ARBA" id="ARBA00022679"/>
    </source>
</evidence>
<dbReference type="PROSITE" id="PS51186">
    <property type="entry name" value="GNAT"/>
    <property type="match status" value="1"/>
</dbReference>
<sequence length="124" mass="13555">MSEDDHISETQRLLADPHRYASFIAFSCENSPIGFAEAALRHDYVNGCKTSPVLFLEGIYVVPAARRVGVARALCSAAGQWGSAHGCTEFASDSQADNVCAHSLHHALGFDETERVIFFRKRLG</sequence>
<evidence type="ECO:0000256" key="2">
    <source>
        <dbReference type="ARBA" id="ARBA00012888"/>
    </source>
</evidence>
<keyword evidence="6 10" id="KW-0012">Acyltransferase</keyword>
<evidence type="ECO:0000259" key="9">
    <source>
        <dbReference type="PROSITE" id="PS51186"/>
    </source>
</evidence>